<organism evidence="3 4">
    <name type="scientific">Marnyiella aurantia</name>
    <dbReference type="NCBI Taxonomy" id="2758037"/>
    <lineage>
        <taxon>Bacteria</taxon>
        <taxon>Pseudomonadati</taxon>
        <taxon>Bacteroidota</taxon>
        <taxon>Flavobacteriia</taxon>
        <taxon>Flavobacteriales</taxon>
        <taxon>Weeksellaceae</taxon>
        <taxon>Marnyiella</taxon>
    </lineage>
</organism>
<evidence type="ECO:0000256" key="1">
    <source>
        <dbReference type="SAM" id="Phobius"/>
    </source>
</evidence>
<reference evidence="4" key="2">
    <citation type="submission" date="2020-07" db="EMBL/GenBank/DDBJ databases">
        <title>Chryseobacterium sp.cx-624.</title>
        <authorList>
            <person name="Yang C."/>
        </authorList>
    </citation>
    <scope>NUCLEOTIDE SEQUENCE [LARGE SCALE GENOMIC DNA]</scope>
    <source>
        <strain evidence="4">cx-624</strain>
    </source>
</reference>
<proteinExistence type="predicted"/>
<dbReference type="EMBL" id="JACEUX010000002">
    <property type="protein sequence ID" value="MBA5247150.1"/>
    <property type="molecule type" value="Genomic_DNA"/>
</dbReference>
<dbReference type="Proteomes" id="UP000515349">
    <property type="component" value="Chromosome"/>
</dbReference>
<protein>
    <recommendedName>
        <fullName evidence="6">DUF748 domain-containing protein</fullName>
    </recommendedName>
</protein>
<name>A0A7D7QE12_9FLAO</name>
<sequence>MKNNKIRKTLIVIGILTVIFLLANIGINLWLKYKLPDYVKNNSDYKIAYKSLNVSVLTGNISATEISVNSKNPQNQNVIGLTGTLARLEVSRLGIYDALFNKRINTSDLQMINPDLNVVLAKPIDDRTGRKRSPFVFSNIEIENGNIRIFRHTKQKFIEVQDLKLKVENLQMTEESVESRLPVVFDKYDISGKNFYFRPDDIYGLTADIITTENGLMNIKNFKVTLLLSPAQAFRSNPARNALYDFKAREMDFKDVLLVKNRISLSNFSVSNPDLKVYTSPTARKNKKKFNYEVNLEDIVLDNAHVEILKSNGSRIFNARNMNINIHKFLMDEETSQGNIPFSYEKLALAGKDVNYATGSHMIAAADVSIRPEKADIRNFSVKSSGSGSTQANLSISHVAVALDYWEYKDSKLKLNAQSVLINNLRGTLNTTPSKDVKKAAYDWISFPLTLKKMQVISPHFTLTSQGRTTAYTNLNLKAQNIVMDAETAKAPVPFKARNYSLTVSSFSRRLNEFYSLSTGLMKLQPKNMVINNLVINPTVSRSQFIRMIPAEKDLYDIKVQQMTASGDWDLISADKHLYADAVTLTGMNANIFRSKVPKDDLTRKPMYTELLRKIKFPLEIKTLDVKNSVLVYEEDTKQSEGPGKLTFGNFNLNARNLNSAKPKGKSTKIPITVRCSFMNASPMNVRWTMDTASQNDEFSIAGNISDLPAARINAFIEPYLKARATGTIQDLVFNFQGNASGLNGTLNMKHQDLQVSLLKETGEKKKLLSAVVNVFVKSNSGVFPASVVVDDVKRNPTKSFFNLFWQGIQEGLKKTLIGANVENTEKTLRNTVKDTKATVEETKTSVKTKVENVKEKIKKDEEAPAKKEGLLNRIFKKKEEPK</sequence>
<feature type="transmembrane region" description="Helical" evidence="1">
    <location>
        <begin position="9"/>
        <end position="31"/>
    </location>
</feature>
<keyword evidence="5" id="KW-1185">Reference proteome</keyword>
<reference evidence="5" key="3">
    <citation type="submission" date="2020-07" db="EMBL/GenBank/DDBJ databases">
        <title>Flavobacterium sp. xlx-214.</title>
        <authorList>
            <person name="Yang C."/>
        </authorList>
    </citation>
    <scope>NUCLEOTIDE SEQUENCE [LARGE SCALE GENOMIC DNA]</scope>
    <source>
        <strain evidence="5">CX-624</strain>
    </source>
</reference>
<evidence type="ECO:0000313" key="3">
    <source>
        <dbReference type="EMBL" id="QMS97521.1"/>
    </source>
</evidence>
<keyword evidence="1" id="KW-0812">Transmembrane</keyword>
<dbReference type="AlphaFoldDB" id="A0A7D7QE12"/>
<evidence type="ECO:0000313" key="4">
    <source>
        <dbReference type="Proteomes" id="UP000515349"/>
    </source>
</evidence>
<dbReference type="RefSeq" id="WP_181887244.1">
    <property type="nucleotide sequence ID" value="NZ_CP059472.1"/>
</dbReference>
<reference evidence="2" key="4">
    <citation type="submission" date="2020-07" db="EMBL/GenBank/DDBJ databases">
        <authorList>
            <person name="Yang C."/>
        </authorList>
    </citation>
    <scope>NUCLEOTIDE SEQUENCE</scope>
    <source>
        <strain evidence="2">Cx-624</strain>
    </source>
</reference>
<keyword evidence="1" id="KW-1133">Transmembrane helix</keyword>
<dbReference type="Proteomes" id="UP000539710">
    <property type="component" value="Unassembled WGS sequence"/>
</dbReference>
<dbReference type="KEGG" id="cbau:H1R16_07225"/>
<accession>A0A7D7QE12</accession>
<dbReference type="EMBL" id="CP059472">
    <property type="protein sequence ID" value="QMS97521.1"/>
    <property type="molecule type" value="Genomic_DNA"/>
</dbReference>
<keyword evidence="1" id="KW-0472">Membrane</keyword>
<gene>
    <name evidence="3" type="ORF">H1R16_07225</name>
    <name evidence="2" type="ORF">H2507_08215</name>
</gene>
<evidence type="ECO:0008006" key="6">
    <source>
        <dbReference type="Google" id="ProtNLM"/>
    </source>
</evidence>
<evidence type="ECO:0000313" key="2">
    <source>
        <dbReference type="EMBL" id="MBA5247150.1"/>
    </source>
</evidence>
<reference evidence="3" key="1">
    <citation type="submission" date="2020-07" db="EMBL/GenBank/DDBJ databases">
        <title>Chryseobacterium sp. CX-624.</title>
        <authorList>
            <person name="Yang C."/>
        </authorList>
    </citation>
    <scope>NUCLEOTIDE SEQUENCE</scope>
    <source>
        <strain evidence="3">CX-624</strain>
    </source>
</reference>
<evidence type="ECO:0000313" key="5">
    <source>
        <dbReference type="Proteomes" id="UP000539710"/>
    </source>
</evidence>